<protein>
    <submittedName>
        <fullName evidence="1">Uncharacterized protein</fullName>
    </submittedName>
</protein>
<reference evidence="2" key="1">
    <citation type="journal article" date="2023" name="Nat. Plants">
        <title>Single-cell RNA sequencing provides a high-resolution roadmap for understanding the multicellular compartmentation of specialized metabolism.</title>
        <authorList>
            <person name="Sun S."/>
            <person name="Shen X."/>
            <person name="Li Y."/>
            <person name="Li Y."/>
            <person name="Wang S."/>
            <person name="Li R."/>
            <person name="Zhang H."/>
            <person name="Shen G."/>
            <person name="Guo B."/>
            <person name="Wei J."/>
            <person name="Xu J."/>
            <person name="St-Pierre B."/>
            <person name="Chen S."/>
            <person name="Sun C."/>
        </authorList>
    </citation>
    <scope>NUCLEOTIDE SEQUENCE [LARGE SCALE GENOMIC DNA]</scope>
</reference>
<comment type="caution">
    <text evidence="1">The sequence shown here is derived from an EMBL/GenBank/DDBJ whole genome shotgun (WGS) entry which is preliminary data.</text>
</comment>
<dbReference type="EMBL" id="CM044701">
    <property type="protein sequence ID" value="KAI5682228.1"/>
    <property type="molecule type" value="Genomic_DNA"/>
</dbReference>
<gene>
    <name evidence="1" type="ORF">M9H77_03456</name>
</gene>
<evidence type="ECO:0000313" key="1">
    <source>
        <dbReference type="EMBL" id="KAI5682228.1"/>
    </source>
</evidence>
<organism evidence="1 2">
    <name type="scientific">Catharanthus roseus</name>
    <name type="common">Madagascar periwinkle</name>
    <name type="synonym">Vinca rosea</name>
    <dbReference type="NCBI Taxonomy" id="4058"/>
    <lineage>
        <taxon>Eukaryota</taxon>
        <taxon>Viridiplantae</taxon>
        <taxon>Streptophyta</taxon>
        <taxon>Embryophyta</taxon>
        <taxon>Tracheophyta</taxon>
        <taxon>Spermatophyta</taxon>
        <taxon>Magnoliopsida</taxon>
        <taxon>eudicotyledons</taxon>
        <taxon>Gunneridae</taxon>
        <taxon>Pentapetalae</taxon>
        <taxon>asterids</taxon>
        <taxon>lamiids</taxon>
        <taxon>Gentianales</taxon>
        <taxon>Apocynaceae</taxon>
        <taxon>Rauvolfioideae</taxon>
        <taxon>Vinceae</taxon>
        <taxon>Catharanthinae</taxon>
        <taxon>Catharanthus</taxon>
    </lineage>
</organism>
<name>A0ACC0CBS7_CATRO</name>
<evidence type="ECO:0000313" key="2">
    <source>
        <dbReference type="Proteomes" id="UP001060085"/>
    </source>
</evidence>
<proteinExistence type="predicted"/>
<accession>A0ACC0CBS7</accession>
<dbReference type="Proteomes" id="UP001060085">
    <property type="component" value="Linkage Group LG01"/>
</dbReference>
<sequence length="136" mass="14553">MNYGLGLTKIRMGLIAWAKMAALILEQLPTSIFSTCLLPPSQLSLGFCCCSQGILCRHRESAPPPDSTFGIVVRAEGLGWLKPPLLLLVAMPQLAVAITAAHVLLGACCCSATARRHRCCSSPSLLQLVAVARLYF</sequence>
<keyword evidence="2" id="KW-1185">Reference proteome</keyword>